<keyword evidence="1" id="KW-1133">Transmembrane helix</keyword>
<dbReference type="EMBL" id="JACHXU010000008">
    <property type="protein sequence ID" value="MBB3206981.1"/>
    <property type="molecule type" value="Genomic_DNA"/>
</dbReference>
<keyword evidence="3" id="KW-0315">Glutamine amidotransferase</keyword>
<evidence type="ECO:0000313" key="4">
    <source>
        <dbReference type="Proteomes" id="UP000536179"/>
    </source>
</evidence>
<accession>A0A7W5DYR7</accession>
<evidence type="ECO:0000256" key="1">
    <source>
        <dbReference type="SAM" id="Phobius"/>
    </source>
</evidence>
<keyword evidence="4" id="KW-1185">Reference proteome</keyword>
<dbReference type="AlphaFoldDB" id="A0A7W5DYR7"/>
<dbReference type="InterPro" id="IPR029010">
    <property type="entry name" value="ThuA-like"/>
</dbReference>
<protein>
    <submittedName>
        <fullName evidence="3">Type 1 glutamine amidotransferase</fullName>
    </submittedName>
</protein>
<proteinExistence type="predicted"/>
<dbReference type="RefSeq" id="WP_184305377.1">
    <property type="nucleotide sequence ID" value="NZ_JACHXU010000008.1"/>
</dbReference>
<comment type="caution">
    <text evidence="3">The sequence shown here is derived from an EMBL/GenBank/DDBJ whole genome shotgun (WGS) entry which is preliminary data.</text>
</comment>
<feature type="domain" description="ThuA-like" evidence="2">
    <location>
        <begin position="95"/>
        <end position="281"/>
    </location>
</feature>
<reference evidence="3 4" key="1">
    <citation type="submission" date="2020-08" db="EMBL/GenBank/DDBJ databases">
        <title>Genomic Encyclopedia of Type Strains, Phase III (KMG-III): the genomes of soil and plant-associated and newly described type strains.</title>
        <authorList>
            <person name="Whitman W."/>
        </authorList>
    </citation>
    <scope>NUCLEOTIDE SEQUENCE [LARGE SCALE GENOMIC DNA]</scope>
    <source>
        <strain evidence="3 4">CECT 8075</strain>
    </source>
</reference>
<dbReference type="SUPFAM" id="SSF52317">
    <property type="entry name" value="Class I glutamine amidotransferase-like"/>
    <property type="match status" value="1"/>
</dbReference>
<sequence length="284" mass="31271">MFFLNCQFGHQTRVRTLIAFGVAAFGPLMALMLFLLAISLQSDVAASPQDDRRPTVAIMIGEPEYKTSETLPRFADQFLRDDYRVVFVMEDSMAENRFPGIDQITDADVLVISVRRKTLPKEQLDVVRQYVEAGKPVIGIRTANHAFCLRNQDAPQGCDQWPEFDAEVFGGNYTGHHARDLPSTVRVAESAKTHPIVAGVSDEELVQIGSLYKTAPVAEAANVLLNGELRGNDGKSGSVEPVAWTFERSDGGRSFYTSLGHPAEFANPVCQKLLRAAIDWAVSP</sequence>
<dbReference type="InterPro" id="IPR029062">
    <property type="entry name" value="Class_I_gatase-like"/>
</dbReference>
<dbReference type="PANTHER" id="PTHR40469">
    <property type="entry name" value="SECRETED GLYCOSYL HYDROLASE"/>
    <property type="match status" value="1"/>
</dbReference>
<name>A0A7W5DYR7_9BACT</name>
<dbReference type="GO" id="GO:0016740">
    <property type="term" value="F:transferase activity"/>
    <property type="evidence" value="ECO:0007669"/>
    <property type="project" value="UniProtKB-KW"/>
</dbReference>
<dbReference type="Proteomes" id="UP000536179">
    <property type="component" value="Unassembled WGS sequence"/>
</dbReference>
<keyword evidence="3" id="KW-0808">Transferase</keyword>
<dbReference type="CDD" id="cd03128">
    <property type="entry name" value="GAT_1"/>
    <property type="match status" value="1"/>
</dbReference>
<dbReference type="PANTHER" id="PTHR40469:SF2">
    <property type="entry name" value="GALACTOSE-BINDING DOMAIN-LIKE SUPERFAMILY PROTEIN"/>
    <property type="match status" value="1"/>
</dbReference>
<organism evidence="3 4">
    <name type="scientific">Aporhodopirellula rubra</name>
    <dbReference type="NCBI Taxonomy" id="980271"/>
    <lineage>
        <taxon>Bacteria</taxon>
        <taxon>Pseudomonadati</taxon>
        <taxon>Planctomycetota</taxon>
        <taxon>Planctomycetia</taxon>
        <taxon>Pirellulales</taxon>
        <taxon>Pirellulaceae</taxon>
        <taxon>Aporhodopirellula</taxon>
    </lineage>
</organism>
<evidence type="ECO:0000259" key="2">
    <source>
        <dbReference type="Pfam" id="PF06283"/>
    </source>
</evidence>
<evidence type="ECO:0000313" key="3">
    <source>
        <dbReference type="EMBL" id="MBB3206981.1"/>
    </source>
</evidence>
<dbReference type="Pfam" id="PF06283">
    <property type="entry name" value="ThuA"/>
    <property type="match status" value="1"/>
</dbReference>
<keyword evidence="1" id="KW-0472">Membrane</keyword>
<dbReference type="Gene3D" id="3.40.50.880">
    <property type="match status" value="1"/>
</dbReference>
<gene>
    <name evidence="3" type="ORF">FHS27_002795</name>
</gene>
<feature type="transmembrane region" description="Helical" evidence="1">
    <location>
        <begin position="17"/>
        <end position="40"/>
    </location>
</feature>
<keyword evidence="1" id="KW-0812">Transmembrane</keyword>